<reference evidence="2 3" key="1">
    <citation type="journal article" date="2019" name="Nat. Ecol. Evol.">
        <title>Megaphylogeny resolves global patterns of mushroom evolution.</title>
        <authorList>
            <person name="Varga T."/>
            <person name="Krizsan K."/>
            <person name="Foldi C."/>
            <person name="Dima B."/>
            <person name="Sanchez-Garcia M."/>
            <person name="Sanchez-Ramirez S."/>
            <person name="Szollosi G.J."/>
            <person name="Szarkandi J.G."/>
            <person name="Papp V."/>
            <person name="Albert L."/>
            <person name="Andreopoulos W."/>
            <person name="Angelini C."/>
            <person name="Antonin V."/>
            <person name="Barry K.W."/>
            <person name="Bougher N.L."/>
            <person name="Buchanan P."/>
            <person name="Buyck B."/>
            <person name="Bense V."/>
            <person name="Catcheside P."/>
            <person name="Chovatia M."/>
            <person name="Cooper J."/>
            <person name="Damon W."/>
            <person name="Desjardin D."/>
            <person name="Finy P."/>
            <person name="Geml J."/>
            <person name="Haridas S."/>
            <person name="Hughes K."/>
            <person name="Justo A."/>
            <person name="Karasinski D."/>
            <person name="Kautmanova I."/>
            <person name="Kiss B."/>
            <person name="Kocsube S."/>
            <person name="Kotiranta H."/>
            <person name="LaButti K.M."/>
            <person name="Lechner B.E."/>
            <person name="Liimatainen K."/>
            <person name="Lipzen A."/>
            <person name="Lukacs Z."/>
            <person name="Mihaltcheva S."/>
            <person name="Morgado L.N."/>
            <person name="Niskanen T."/>
            <person name="Noordeloos M.E."/>
            <person name="Ohm R.A."/>
            <person name="Ortiz-Santana B."/>
            <person name="Ovrebo C."/>
            <person name="Racz N."/>
            <person name="Riley R."/>
            <person name="Savchenko A."/>
            <person name="Shiryaev A."/>
            <person name="Soop K."/>
            <person name="Spirin V."/>
            <person name="Szebenyi C."/>
            <person name="Tomsovsky M."/>
            <person name="Tulloss R.E."/>
            <person name="Uehling J."/>
            <person name="Grigoriev I.V."/>
            <person name="Vagvolgyi C."/>
            <person name="Papp T."/>
            <person name="Martin F.M."/>
            <person name="Miettinen O."/>
            <person name="Hibbett D.S."/>
            <person name="Nagy L.G."/>
        </authorList>
    </citation>
    <scope>NUCLEOTIDE SEQUENCE [LARGE SCALE GENOMIC DNA]</scope>
    <source>
        <strain evidence="2 3">CBS 962.96</strain>
    </source>
</reference>
<dbReference type="PANTHER" id="PTHR21310">
    <property type="entry name" value="AMINOGLYCOSIDE PHOSPHOTRANSFERASE-RELATED-RELATED"/>
    <property type="match status" value="1"/>
</dbReference>
<keyword evidence="3" id="KW-1185">Reference proteome</keyword>
<evidence type="ECO:0000313" key="3">
    <source>
        <dbReference type="Proteomes" id="UP000297245"/>
    </source>
</evidence>
<evidence type="ECO:0000313" key="2">
    <source>
        <dbReference type="EMBL" id="THU77036.1"/>
    </source>
</evidence>
<dbReference type="GO" id="GO:0016301">
    <property type="term" value="F:kinase activity"/>
    <property type="evidence" value="ECO:0007669"/>
    <property type="project" value="UniProtKB-KW"/>
</dbReference>
<keyword evidence="2" id="KW-0418">Kinase</keyword>
<name>A0A4S8KN07_DENBC</name>
<dbReference type="InterPro" id="IPR002575">
    <property type="entry name" value="Aminoglycoside_PTrfase"/>
</dbReference>
<dbReference type="OrthoDB" id="8300194at2759"/>
<protein>
    <submittedName>
        <fullName evidence="2">Kinase-like protein</fullName>
    </submittedName>
</protein>
<dbReference type="CDD" id="cd05120">
    <property type="entry name" value="APH_ChoK_like"/>
    <property type="match status" value="1"/>
</dbReference>
<dbReference type="Pfam" id="PF01636">
    <property type="entry name" value="APH"/>
    <property type="match status" value="1"/>
</dbReference>
<keyword evidence="2" id="KW-0808">Transferase</keyword>
<feature type="non-terminal residue" evidence="2">
    <location>
        <position position="1"/>
    </location>
</feature>
<gene>
    <name evidence="2" type="ORF">K435DRAFT_974129</name>
</gene>
<feature type="domain" description="Aminoglycoside phosphotransferase" evidence="1">
    <location>
        <begin position="25"/>
        <end position="215"/>
    </location>
</feature>
<dbReference type="SUPFAM" id="SSF56112">
    <property type="entry name" value="Protein kinase-like (PK-like)"/>
    <property type="match status" value="1"/>
</dbReference>
<dbReference type="Gene3D" id="3.90.1200.10">
    <property type="match status" value="1"/>
</dbReference>
<organism evidence="2 3">
    <name type="scientific">Dendrothele bispora (strain CBS 962.96)</name>
    <dbReference type="NCBI Taxonomy" id="1314807"/>
    <lineage>
        <taxon>Eukaryota</taxon>
        <taxon>Fungi</taxon>
        <taxon>Dikarya</taxon>
        <taxon>Basidiomycota</taxon>
        <taxon>Agaricomycotina</taxon>
        <taxon>Agaricomycetes</taxon>
        <taxon>Agaricomycetidae</taxon>
        <taxon>Agaricales</taxon>
        <taxon>Agaricales incertae sedis</taxon>
        <taxon>Dendrothele</taxon>
    </lineage>
</organism>
<dbReference type="PANTHER" id="PTHR21310:SF15">
    <property type="entry name" value="AMINOGLYCOSIDE PHOSPHOTRANSFERASE DOMAIN-CONTAINING PROTEIN"/>
    <property type="match status" value="1"/>
</dbReference>
<dbReference type="EMBL" id="ML180586">
    <property type="protein sequence ID" value="THU77036.1"/>
    <property type="molecule type" value="Genomic_DNA"/>
</dbReference>
<sequence length="245" mass="28503">MSVNLVDEYRSRGFHVKCCIVPEIELATMRFVREHTRIPVPEPCCSFQWDNKDYIAMSHVPGTDLHELKWKTLSSEVQRTIMDQLKTYFDDLRSIPRPVGEHSISSVIGGPFLDARLLDWDDLSGPFENEAEFNTFYRAGQPLDEKVPEEIRRVHSVSHRLVLTHNDVCPRNIMVEGSTVTGIIDWECAAWLPEYWEYVKITNWKNWEDKAFKMRASEFLQPYPEEALADSIAEGIPYIPFVPRK</sequence>
<dbReference type="InterPro" id="IPR011009">
    <property type="entry name" value="Kinase-like_dom_sf"/>
</dbReference>
<accession>A0A4S8KN07</accession>
<dbReference type="InterPro" id="IPR051678">
    <property type="entry name" value="AGP_Transferase"/>
</dbReference>
<evidence type="ECO:0000259" key="1">
    <source>
        <dbReference type="Pfam" id="PF01636"/>
    </source>
</evidence>
<dbReference type="AlphaFoldDB" id="A0A4S8KN07"/>
<proteinExistence type="predicted"/>
<dbReference type="Proteomes" id="UP000297245">
    <property type="component" value="Unassembled WGS sequence"/>
</dbReference>